<dbReference type="SUPFAM" id="SSF49879">
    <property type="entry name" value="SMAD/FHA domain"/>
    <property type="match status" value="1"/>
</dbReference>
<dbReference type="InterPro" id="IPR008984">
    <property type="entry name" value="SMAD_FHA_dom_sf"/>
</dbReference>
<proteinExistence type="predicted"/>
<dbReference type="PROSITE" id="PS50006">
    <property type="entry name" value="FHA_DOMAIN"/>
    <property type="match status" value="1"/>
</dbReference>
<dbReference type="InterPro" id="IPR000253">
    <property type="entry name" value="FHA_dom"/>
</dbReference>
<evidence type="ECO:0000313" key="1">
    <source>
        <dbReference type="EMBL" id="CAI4061782.1"/>
    </source>
</evidence>
<dbReference type="Proteomes" id="UP001162087">
    <property type="component" value="Chromosome 7"/>
</dbReference>
<dbReference type="Pfam" id="PF00498">
    <property type="entry name" value="FHA"/>
    <property type="match status" value="1"/>
</dbReference>
<evidence type="ECO:0000313" key="2">
    <source>
        <dbReference type="Proteomes" id="UP001162087"/>
    </source>
</evidence>
<sequence>MGDIRTFVFAVEDTETTQGLRKIIGRSSQDQKTLCGPNNLYFDEPELSKKHAVLCIKTPRPKIQSIPCLEQLRICIRDLSGKGGTVNLASDGPDDEIDLKSGDTFGLLAITNRSLHDDHTLAAKLIFRIELEYFDEEKELVKCTIMNVTFQNSGVALSSPVNSCRLADDYDSSWYGLSEASIHAGPAEEGYETKTIMTRGGRFSILSLKKKGSKLYQKTNGMSGRKLLETNSFREEIYACADTDTTGEEEEEEEEQLLEVEGEEGEEEEDIELEIIGVKRTKGRRKTEKTPASFSRNKRITTPPQQSNSIWILLIIILLVDRLLSY</sequence>
<accession>A0AA35JH00</accession>
<dbReference type="EMBL" id="OX365902">
    <property type="protein sequence ID" value="CAI4061782.1"/>
    <property type="molecule type" value="Genomic_DNA"/>
</dbReference>
<reference evidence="1" key="1">
    <citation type="submission" date="2022-10" db="EMBL/GenBank/DDBJ databases">
        <authorList>
            <person name="Byrne P K."/>
        </authorList>
    </citation>
    <scope>NUCLEOTIDE SEQUENCE</scope>
    <source>
        <strain evidence="1">IFO1802</strain>
    </source>
</reference>
<dbReference type="OrthoDB" id="4068945at2759"/>
<keyword evidence="2" id="KW-1185">Reference proteome</keyword>
<gene>
    <name evidence="1" type="primary">SKDI07G1760</name>
    <name evidence="1" type="ORF">SKDI_07G1760</name>
</gene>
<name>A0AA35JH00_SACK1</name>
<protein>
    <submittedName>
        <fullName evidence="1">Uncharacterized protein</fullName>
    </submittedName>
</protein>
<organism evidence="1 2">
    <name type="scientific">Saccharomyces kudriavzevii (strain ATCC MYA-4449 / AS 2.2408 / CBS 8840 / NBRC 1802 / NCYC 2889)</name>
    <name type="common">Yeast</name>
    <dbReference type="NCBI Taxonomy" id="226230"/>
    <lineage>
        <taxon>Eukaryota</taxon>
        <taxon>Fungi</taxon>
        <taxon>Dikarya</taxon>
        <taxon>Ascomycota</taxon>
        <taxon>Saccharomycotina</taxon>
        <taxon>Saccharomycetes</taxon>
        <taxon>Saccharomycetales</taxon>
        <taxon>Saccharomycetaceae</taxon>
        <taxon>Saccharomyces</taxon>
    </lineage>
</organism>